<proteinExistence type="predicted"/>
<name>A0A7S3FCM9_9VIRI</name>
<feature type="compositionally biased region" description="Polar residues" evidence="1">
    <location>
        <begin position="37"/>
        <end position="47"/>
    </location>
</feature>
<reference evidence="2" key="1">
    <citation type="submission" date="2021-01" db="EMBL/GenBank/DDBJ databases">
        <authorList>
            <person name="Corre E."/>
            <person name="Pelletier E."/>
            <person name="Niang G."/>
            <person name="Scheremetjew M."/>
            <person name="Finn R."/>
            <person name="Kale V."/>
            <person name="Holt S."/>
            <person name="Cochrane G."/>
            <person name="Meng A."/>
            <person name="Brown T."/>
            <person name="Cohen L."/>
        </authorList>
    </citation>
    <scope>NUCLEOTIDE SEQUENCE</scope>
    <source>
        <strain evidence="2">RCC927</strain>
    </source>
</reference>
<dbReference type="EMBL" id="HBHY01011678">
    <property type="protein sequence ID" value="CAE0139742.1"/>
    <property type="molecule type" value="Transcribed_RNA"/>
</dbReference>
<evidence type="ECO:0008006" key="3">
    <source>
        <dbReference type="Google" id="ProtNLM"/>
    </source>
</evidence>
<accession>A0A7S3FCM9</accession>
<evidence type="ECO:0000313" key="2">
    <source>
        <dbReference type="EMBL" id="CAE0139742.1"/>
    </source>
</evidence>
<sequence length="421" mass="44085">MTGGVGTMIAQFAGNIGTHPEGTGAGAGNEHEGDEGSPQSTMTLSPSLTNLSDNFPGWEPAYTEMVLEPKDVSGEISCAVFALLIPATLEDAKAAMSAAVGDQHEGSTGQLVATLAAFSDAAKLAGKRTAEALAEQAVPRKREEPVPVPGTAKPNVTAITSEAAATAYGHVHGTQYDVKLLPTAPTMKELLATVSKGGYPSTKVPVHALKVQGLPGLKDSSSSVKQLKVASGGSVTVEDASTPGVLPQTAVGVLANVQRKLEMVLLAAATVSLHEAGWCGEGEPTDEQIEAAKENVTLTLYEASSVKQRLHTLAESMNAEEAVGLVVEMELDVTKRCLQAERISTALQDFVNTRQLSPAAHVGLAQQLSGSKRKANDQERFIGGNPLSTVPCRKWADCEKRGMVCKFNHALGREKFPEQKA</sequence>
<feature type="region of interest" description="Disordered" evidence="1">
    <location>
        <begin position="14"/>
        <end position="47"/>
    </location>
</feature>
<gene>
    <name evidence="2" type="ORF">PSIN1315_LOCUS7531</name>
</gene>
<evidence type="ECO:0000256" key="1">
    <source>
        <dbReference type="SAM" id="MobiDB-lite"/>
    </source>
</evidence>
<protein>
    <recommendedName>
        <fullName evidence="3">C3H1-type domain-containing protein</fullName>
    </recommendedName>
</protein>
<dbReference type="AlphaFoldDB" id="A0A7S3FCM9"/>
<organism evidence="2">
    <name type="scientific">Prasinoderma singulare</name>
    <dbReference type="NCBI Taxonomy" id="676789"/>
    <lineage>
        <taxon>Eukaryota</taxon>
        <taxon>Viridiplantae</taxon>
        <taxon>Prasinodermophyta</taxon>
        <taxon>Prasinodermophyceae</taxon>
        <taxon>Prasinodermales</taxon>
        <taxon>Prasinodermaceae</taxon>
        <taxon>Prasinoderma</taxon>
    </lineage>
</organism>